<dbReference type="Proteomes" id="UP000095495">
    <property type="component" value="Unassembled WGS sequence"/>
</dbReference>
<gene>
    <name evidence="3" type="ORF">ERS852420_03518</name>
    <name evidence="4" type="ORF">GMD30_16065</name>
    <name evidence="2" type="ORF">M72_26111</name>
</gene>
<reference evidence="5" key="1">
    <citation type="submission" date="2015-05" db="EMBL/GenBank/DDBJ databases">
        <authorList>
            <consortium name="Pathogen Informatics"/>
        </authorList>
    </citation>
    <scope>NUCLEOTIDE SEQUENCE [LARGE SCALE GENOMIC DNA]</scope>
    <source>
        <strain evidence="3 6">2789STDY5608863</strain>
        <strain evidence="5">M72</strain>
    </source>
</reference>
<dbReference type="RefSeq" id="WP_015527711.1">
    <property type="nucleotide sequence ID" value="NZ_CP173697.1"/>
</dbReference>
<evidence type="ECO:0000313" key="7">
    <source>
        <dbReference type="Proteomes" id="UP000446657"/>
    </source>
</evidence>
<reference evidence="2" key="2">
    <citation type="submission" date="2015-05" db="EMBL/GenBank/DDBJ databases">
        <authorList>
            <person name="Wang D.B."/>
            <person name="Wang M."/>
        </authorList>
    </citation>
    <scope>NUCLEOTIDE SEQUENCE [LARGE SCALE GENOMIC DNA]</scope>
    <source>
        <strain evidence="2">M72</strain>
    </source>
</reference>
<dbReference type="EMBL" id="CVRR01000012">
    <property type="protein sequence ID" value="CRL36387.1"/>
    <property type="molecule type" value="Genomic_DNA"/>
</dbReference>
<dbReference type="GeneID" id="303258188"/>
<evidence type="ECO:0000313" key="4">
    <source>
        <dbReference type="EMBL" id="MTR83150.1"/>
    </source>
</evidence>
<keyword evidence="5" id="KW-1185">Reference proteome</keyword>
<proteinExistence type="predicted"/>
<dbReference type="STRING" id="301302.ERS852420_03518"/>
<evidence type="ECO:0000256" key="1">
    <source>
        <dbReference type="ARBA" id="ARBA00022649"/>
    </source>
</evidence>
<name>A0A0M6WI94_9FIRM</name>
<keyword evidence="1" id="KW-1277">Toxin-antitoxin system</keyword>
<dbReference type="Pfam" id="PF05016">
    <property type="entry name" value="ParE_toxin"/>
    <property type="match status" value="1"/>
</dbReference>
<dbReference type="AlphaFoldDB" id="A0A0M6WI94"/>
<evidence type="ECO:0000313" key="2">
    <source>
        <dbReference type="EMBL" id="CRL36387.1"/>
    </source>
</evidence>
<dbReference type="Proteomes" id="UP000049979">
    <property type="component" value="Unassembled WGS sequence"/>
</dbReference>
<accession>A0A0M6WI94</accession>
<organism evidence="2 5">
    <name type="scientific">Roseburia faecis</name>
    <dbReference type="NCBI Taxonomy" id="301302"/>
    <lineage>
        <taxon>Bacteria</taxon>
        <taxon>Bacillati</taxon>
        <taxon>Bacillota</taxon>
        <taxon>Clostridia</taxon>
        <taxon>Lachnospirales</taxon>
        <taxon>Lachnospiraceae</taxon>
        <taxon>Roseburia</taxon>
    </lineage>
</organism>
<dbReference type="InterPro" id="IPR007712">
    <property type="entry name" value="RelE/ParE_toxin"/>
</dbReference>
<dbReference type="OrthoDB" id="1769456at2"/>
<evidence type="ECO:0000313" key="3">
    <source>
        <dbReference type="EMBL" id="CUN21157.1"/>
    </source>
</evidence>
<protein>
    <submittedName>
        <fullName evidence="3">Plasmid stabilisation system protein</fullName>
    </submittedName>
    <submittedName>
        <fullName evidence="4">Type II toxin-antitoxin system RelE/ParE family toxin</fullName>
    </submittedName>
</protein>
<dbReference type="EMBL" id="CYXV01000029">
    <property type="protein sequence ID" value="CUN21157.1"/>
    <property type="molecule type" value="Genomic_DNA"/>
</dbReference>
<sequence length="104" mass="12551">MDYKVVVTAEAEEDLNQFIQYLLFAKKNKQAAKNVLDDFEDTIKKLKYVASSLNVCDNPRLQSLGYRRINFQQHRYFMLYRIENDVVYVDDIFHELQDYENRMI</sequence>
<evidence type="ECO:0000313" key="5">
    <source>
        <dbReference type="Proteomes" id="UP000049979"/>
    </source>
</evidence>
<evidence type="ECO:0000313" key="6">
    <source>
        <dbReference type="Proteomes" id="UP000095495"/>
    </source>
</evidence>
<dbReference type="Gene3D" id="3.30.2310.20">
    <property type="entry name" value="RelE-like"/>
    <property type="match status" value="1"/>
</dbReference>
<dbReference type="EMBL" id="WNAL01000055">
    <property type="protein sequence ID" value="MTR83150.1"/>
    <property type="molecule type" value="Genomic_DNA"/>
</dbReference>
<dbReference type="Proteomes" id="UP000446657">
    <property type="component" value="Unassembled WGS sequence"/>
</dbReference>
<dbReference type="InterPro" id="IPR035093">
    <property type="entry name" value="RelE/ParE_toxin_dom_sf"/>
</dbReference>
<reference evidence="4 7" key="3">
    <citation type="journal article" date="2019" name="Nat. Med.">
        <title>A library of human gut bacterial isolates paired with longitudinal multiomics data enables mechanistic microbiome research.</title>
        <authorList>
            <person name="Poyet M."/>
            <person name="Groussin M."/>
            <person name="Gibbons S.M."/>
            <person name="Avila-Pacheco J."/>
            <person name="Jiang X."/>
            <person name="Kearney S.M."/>
            <person name="Perrotta A.R."/>
            <person name="Berdy B."/>
            <person name="Zhao S."/>
            <person name="Lieberman T.D."/>
            <person name="Swanson P.K."/>
            <person name="Smith M."/>
            <person name="Roesemann S."/>
            <person name="Alexander J.E."/>
            <person name="Rich S.A."/>
            <person name="Livny J."/>
            <person name="Vlamakis H."/>
            <person name="Clish C."/>
            <person name="Bullock K."/>
            <person name="Deik A."/>
            <person name="Scott J."/>
            <person name="Pierce K.A."/>
            <person name="Xavier R.J."/>
            <person name="Alm E.J."/>
        </authorList>
    </citation>
    <scope>NUCLEOTIDE SEQUENCE [LARGE SCALE GENOMIC DNA]</scope>
    <source>
        <strain evidence="4 7">BIOML-A1</strain>
    </source>
</reference>